<evidence type="ECO:0000313" key="2">
    <source>
        <dbReference type="Proteomes" id="UP000041254"/>
    </source>
</evidence>
<name>A0A0G4FTL2_VITBC</name>
<dbReference type="Proteomes" id="UP000041254">
    <property type="component" value="Unassembled WGS sequence"/>
</dbReference>
<accession>A0A0G4FTL2</accession>
<dbReference type="InParanoid" id="A0A0G4FTL2"/>
<organism evidence="1 2">
    <name type="scientific">Vitrella brassicaformis (strain CCMP3155)</name>
    <dbReference type="NCBI Taxonomy" id="1169540"/>
    <lineage>
        <taxon>Eukaryota</taxon>
        <taxon>Sar</taxon>
        <taxon>Alveolata</taxon>
        <taxon>Colpodellida</taxon>
        <taxon>Vitrellaceae</taxon>
        <taxon>Vitrella</taxon>
    </lineage>
</organism>
<dbReference type="VEuPathDB" id="CryptoDB:Vbra_5937"/>
<proteinExistence type="predicted"/>
<sequence length="88" mass="9426">MWFFALDGVFSLPVRIDIPPCDQQMAAAARGGTVRGCARLSFGSGYLYLGHGGMNGAAADLSYCLQSMFPALPVGLFTLDELEVLHIE</sequence>
<dbReference type="AlphaFoldDB" id="A0A0G4FTL2"/>
<reference evidence="1 2" key="1">
    <citation type="submission" date="2014-11" db="EMBL/GenBank/DDBJ databases">
        <authorList>
            <person name="Zhu J."/>
            <person name="Qi W."/>
            <person name="Song R."/>
        </authorList>
    </citation>
    <scope>NUCLEOTIDE SEQUENCE [LARGE SCALE GENOMIC DNA]</scope>
</reference>
<keyword evidence="2" id="KW-1185">Reference proteome</keyword>
<protein>
    <submittedName>
        <fullName evidence="1">Uncharacterized protein</fullName>
    </submittedName>
</protein>
<dbReference type="EMBL" id="CDMY01000494">
    <property type="protein sequence ID" value="CEM17699.1"/>
    <property type="molecule type" value="Genomic_DNA"/>
</dbReference>
<gene>
    <name evidence="1" type="ORF">Vbra_5937</name>
</gene>
<evidence type="ECO:0000313" key="1">
    <source>
        <dbReference type="EMBL" id="CEM17699.1"/>
    </source>
</evidence>